<comment type="caution">
    <text evidence="2">The sequence shown here is derived from an EMBL/GenBank/DDBJ whole genome shotgun (WGS) entry which is preliminary data.</text>
</comment>
<organism evidence="2 3">
    <name type="scientific">Paramuricea clavata</name>
    <name type="common">Red gorgonian</name>
    <name type="synonym">Violescent sea-whip</name>
    <dbReference type="NCBI Taxonomy" id="317549"/>
    <lineage>
        <taxon>Eukaryota</taxon>
        <taxon>Metazoa</taxon>
        <taxon>Cnidaria</taxon>
        <taxon>Anthozoa</taxon>
        <taxon>Octocorallia</taxon>
        <taxon>Malacalcyonacea</taxon>
        <taxon>Plexauridae</taxon>
        <taxon>Paramuricea</taxon>
    </lineage>
</organism>
<keyword evidence="3" id="KW-1185">Reference proteome</keyword>
<evidence type="ECO:0000256" key="1">
    <source>
        <dbReference type="SAM" id="MobiDB-lite"/>
    </source>
</evidence>
<feature type="region of interest" description="Disordered" evidence="1">
    <location>
        <begin position="1"/>
        <end position="27"/>
    </location>
</feature>
<dbReference type="Proteomes" id="UP001152795">
    <property type="component" value="Unassembled WGS sequence"/>
</dbReference>
<gene>
    <name evidence="2" type="ORF">PACLA_8A025299</name>
</gene>
<name>A0A6S7JZC0_PARCT</name>
<feature type="non-terminal residue" evidence="2">
    <location>
        <position position="1"/>
    </location>
</feature>
<reference evidence="2" key="1">
    <citation type="submission" date="2020-04" db="EMBL/GenBank/DDBJ databases">
        <authorList>
            <person name="Alioto T."/>
            <person name="Alioto T."/>
            <person name="Gomez Garrido J."/>
        </authorList>
    </citation>
    <scope>NUCLEOTIDE SEQUENCE</scope>
    <source>
        <strain evidence="2">A484AB</strain>
    </source>
</reference>
<feature type="compositionally biased region" description="Basic and acidic residues" evidence="1">
    <location>
        <begin position="12"/>
        <end position="27"/>
    </location>
</feature>
<evidence type="ECO:0000313" key="2">
    <source>
        <dbReference type="EMBL" id="CAB4014928.1"/>
    </source>
</evidence>
<dbReference type="EMBL" id="CACRXK020008502">
    <property type="protein sequence ID" value="CAB4014928.1"/>
    <property type="molecule type" value="Genomic_DNA"/>
</dbReference>
<evidence type="ECO:0000313" key="3">
    <source>
        <dbReference type="Proteomes" id="UP001152795"/>
    </source>
</evidence>
<protein>
    <submittedName>
        <fullName evidence="2">Uncharacterized protein</fullName>
    </submittedName>
</protein>
<sequence length="82" mass="9394">MDPSHFALNRQLYERSQAEDKTELTAGVRSKENKNLKLKRLSIDDNCQPYRKSITFSDDHPVKVTAKFDYIGGSRESISADM</sequence>
<dbReference type="AlphaFoldDB" id="A0A6S7JZC0"/>
<accession>A0A6S7JZC0</accession>
<proteinExistence type="predicted"/>